<reference evidence="1" key="1">
    <citation type="journal article" date="2020" name="Nat. Commun.">
        <title>Large-scale genome sequencing of mycorrhizal fungi provides insights into the early evolution of symbiotic traits.</title>
        <authorList>
            <person name="Miyauchi S."/>
            <person name="Kiss E."/>
            <person name="Kuo A."/>
            <person name="Drula E."/>
            <person name="Kohler A."/>
            <person name="Sanchez-Garcia M."/>
            <person name="Morin E."/>
            <person name="Andreopoulos B."/>
            <person name="Barry K.W."/>
            <person name="Bonito G."/>
            <person name="Buee M."/>
            <person name="Carver A."/>
            <person name="Chen C."/>
            <person name="Cichocki N."/>
            <person name="Clum A."/>
            <person name="Culley D."/>
            <person name="Crous P.W."/>
            <person name="Fauchery L."/>
            <person name="Girlanda M."/>
            <person name="Hayes R.D."/>
            <person name="Keri Z."/>
            <person name="LaButti K."/>
            <person name="Lipzen A."/>
            <person name="Lombard V."/>
            <person name="Magnuson J."/>
            <person name="Maillard F."/>
            <person name="Murat C."/>
            <person name="Nolan M."/>
            <person name="Ohm R.A."/>
            <person name="Pangilinan J."/>
            <person name="Pereira M.F."/>
            <person name="Perotto S."/>
            <person name="Peter M."/>
            <person name="Pfister S."/>
            <person name="Riley R."/>
            <person name="Sitrit Y."/>
            <person name="Stielow J.B."/>
            <person name="Szollosi G."/>
            <person name="Zifcakova L."/>
            <person name="Stursova M."/>
            <person name="Spatafora J.W."/>
            <person name="Tedersoo L."/>
            <person name="Vaario L.M."/>
            <person name="Yamada A."/>
            <person name="Yan M."/>
            <person name="Wang P."/>
            <person name="Xu J."/>
            <person name="Bruns T."/>
            <person name="Baldrian P."/>
            <person name="Vilgalys R."/>
            <person name="Dunand C."/>
            <person name="Henrissat B."/>
            <person name="Grigoriev I.V."/>
            <person name="Hibbett D."/>
            <person name="Nagy L.G."/>
            <person name="Martin F.M."/>
        </authorList>
    </citation>
    <scope>NUCLEOTIDE SEQUENCE</scope>
    <source>
        <strain evidence="1">UH-Tt-Lm1</strain>
    </source>
</reference>
<protein>
    <submittedName>
        <fullName evidence="1">Uncharacterized protein</fullName>
    </submittedName>
</protein>
<evidence type="ECO:0000313" key="1">
    <source>
        <dbReference type="EMBL" id="KAF9778990.1"/>
    </source>
</evidence>
<name>A0A9P6H418_9AGAM</name>
<reference evidence="1" key="2">
    <citation type="submission" date="2020-11" db="EMBL/GenBank/DDBJ databases">
        <authorList>
            <consortium name="DOE Joint Genome Institute"/>
            <person name="Kuo A."/>
            <person name="Miyauchi S."/>
            <person name="Kiss E."/>
            <person name="Drula E."/>
            <person name="Kohler A."/>
            <person name="Sanchez-Garcia M."/>
            <person name="Andreopoulos B."/>
            <person name="Barry K.W."/>
            <person name="Bonito G."/>
            <person name="Buee M."/>
            <person name="Carver A."/>
            <person name="Chen C."/>
            <person name="Cichocki N."/>
            <person name="Clum A."/>
            <person name="Culley D."/>
            <person name="Crous P.W."/>
            <person name="Fauchery L."/>
            <person name="Girlanda M."/>
            <person name="Hayes R."/>
            <person name="Keri Z."/>
            <person name="Labutti K."/>
            <person name="Lipzen A."/>
            <person name="Lombard V."/>
            <person name="Magnuson J."/>
            <person name="Maillard F."/>
            <person name="Morin E."/>
            <person name="Murat C."/>
            <person name="Nolan M."/>
            <person name="Ohm R."/>
            <person name="Pangilinan J."/>
            <person name="Pereira M."/>
            <person name="Perotto S."/>
            <person name="Peter M."/>
            <person name="Riley R."/>
            <person name="Sitrit Y."/>
            <person name="Stielow B."/>
            <person name="Szollosi G."/>
            <person name="Zifcakova L."/>
            <person name="Stursova M."/>
            <person name="Spatafora J.W."/>
            <person name="Tedersoo L."/>
            <person name="Vaario L.-M."/>
            <person name="Yamada A."/>
            <person name="Yan M."/>
            <person name="Wang P."/>
            <person name="Xu J."/>
            <person name="Bruns T."/>
            <person name="Baldrian P."/>
            <person name="Vilgalys R."/>
            <person name="Henrissat B."/>
            <person name="Grigoriev I.V."/>
            <person name="Hibbett D."/>
            <person name="Nagy L.G."/>
            <person name="Martin F.M."/>
        </authorList>
    </citation>
    <scope>NUCLEOTIDE SEQUENCE</scope>
    <source>
        <strain evidence="1">UH-Tt-Lm1</strain>
    </source>
</reference>
<dbReference type="Proteomes" id="UP000736335">
    <property type="component" value="Unassembled WGS sequence"/>
</dbReference>
<keyword evidence="2" id="KW-1185">Reference proteome</keyword>
<dbReference type="EMBL" id="WIUZ02000021">
    <property type="protein sequence ID" value="KAF9778990.1"/>
    <property type="molecule type" value="Genomic_DNA"/>
</dbReference>
<sequence length="275" mass="30372">MLTLVIVIVMRVVTHSRNCRKALGVAAGASGLHDPIVIIFIKSFVLYNVSSYQAVAQFLIVLRGFNLADPSAPPLSPLSVGLAGWGDHREPWYRIGPKKHAKPDPALCSPGPFFHLCTDCFSGQSHRGKPASVLGNNFNSSLVVRRSEHYRKSASPHWHINLTAFSNWIVPTYTFHGDIYGHEEKQSGRAKQYILIINNGAVKCRKMYSHGASTSIEDNFPGKRRRRPCSGGDVVYAWASGGSLVSVNTLHQQTSTHYLNGKKGHQITVNRMRNA</sequence>
<organism evidence="1 2">
    <name type="scientific">Thelephora terrestris</name>
    <dbReference type="NCBI Taxonomy" id="56493"/>
    <lineage>
        <taxon>Eukaryota</taxon>
        <taxon>Fungi</taxon>
        <taxon>Dikarya</taxon>
        <taxon>Basidiomycota</taxon>
        <taxon>Agaricomycotina</taxon>
        <taxon>Agaricomycetes</taxon>
        <taxon>Thelephorales</taxon>
        <taxon>Thelephoraceae</taxon>
        <taxon>Thelephora</taxon>
    </lineage>
</organism>
<comment type="caution">
    <text evidence="1">The sequence shown here is derived from an EMBL/GenBank/DDBJ whole genome shotgun (WGS) entry which is preliminary data.</text>
</comment>
<proteinExistence type="predicted"/>
<accession>A0A9P6H418</accession>
<gene>
    <name evidence="1" type="ORF">BJ322DRAFT_467490</name>
</gene>
<evidence type="ECO:0000313" key="2">
    <source>
        <dbReference type="Proteomes" id="UP000736335"/>
    </source>
</evidence>
<dbReference type="AlphaFoldDB" id="A0A9P6H418"/>